<dbReference type="Proteomes" id="UP000198838">
    <property type="component" value="Unassembled WGS sequence"/>
</dbReference>
<accession>A0A1I0ZSP4</accession>
<feature type="chain" id="PRO_5011435227" description="PEGA domain-containing protein" evidence="2">
    <location>
        <begin position="29"/>
        <end position="1158"/>
    </location>
</feature>
<evidence type="ECO:0000256" key="1">
    <source>
        <dbReference type="SAM" id="MobiDB-lite"/>
    </source>
</evidence>
<protein>
    <recommendedName>
        <fullName evidence="5">PEGA domain-containing protein</fullName>
    </recommendedName>
</protein>
<reference evidence="3 4" key="1">
    <citation type="submission" date="2016-10" db="EMBL/GenBank/DDBJ databases">
        <authorList>
            <person name="de Groot N.N."/>
        </authorList>
    </citation>
    <scope>NUCLEOTIDE SEQUENCE [LARGE SCALE GENOMIC DNA]</scope>
    <source>
        <strain evidence="3 4">DSM 5522</strain>
    </source>
</reference>
<organism evidence="3 4">
    <name type="scientific">Acetitomaculum ruminis DSM 5522</name>
    <dbReference type="NCBI Taxonomy" id="1120918"/>
    <lineage>
        <taxon>Bacteria</taxon>
        <taxon>Bacillati</taxon>
        <taxon>Bacillota</taxon>
        <taxon>Clostridia</taxon>
        <taxon>Lachnospirales</taxon>
        <taxon>Lachnospiraceae</taxon>
        <taxon>Acetitomaculum</taxon>
    </lineage>
</organism>
<proteinExistence type="predicted"/>
<keyword evidence="4" id="KW-1185">Reference proteome</keyword>
<sequence>MKKKLVKLVSLVLSIVMVTTMMPTRVLASKDSSLSESILKSKASSQVTPDEEEFVYSVEKDKDKEEKKVKDTKEEALKAQTATENSKEEKAKVKKANQTQASSKNQTKTLIAKLKGEPLNVSLSDKAKIESALKSYQSLSDTDKKELDEEVCHEALADGINTGQSYGRILESNEWALYSLETPDTSTTLKKGTYTANTKPALSSTSDKGKSTSARVRTWTIESVTVDKNHNATAKIMVNSTTYDYIQCAGKIFKPIVDTATGTCSFNIPIDLNSSFYILGHSSTMPTAIAYKITSKISEPVVKDTVDVTFTAKNSKKEVIKNLTVLVNGGKIKATKGVYTLMKNTSYKVEFSAKGYKSVSITYKALKSEEKCVTLTKAYELRVKVEDMDTGANIGKATITLVKNDSKEKVSPFAKGVYYLYDAVKYTLTVKAEGYTSKSKNIYLKSDKTLTIQLSKKKANRQETSKAVKNVIKMIENLPSNPTEADRESIIAAQKAFIALESDEEAKVTNKERLDAIYKKLGAKLVKDGAGDYTFKDQYVEGGRGAFQVESISTTSNGQSMFRIVNAVLHVSDSGNMTADITLSSTGYRYVYMGNASDAFKAEEAAGGFLHIASAKGVIKGSPVSYKDSEGSHAAYRFTIPVESLDHPILIAGNSYAHDSTLANLTSAERLRMQGDGTLSFSSIWFQRAIIFSSANLVKVTSENNQSTVEERTDGEDLDKGENTKTSGGSQTVGKYAFKWSGGTMGHVVISCSNVEVKDGKAYATITFARKASIGGSAKFSMVRSLGVTVNGNNTFTIPVNLNSNTPIEAYTTAMSQGHWVSYTLYVGVNDEKILAEVGQDADGKSIESTVGLNKDTLDEEAPQIVGFESKGEIEVTYSNKIKIFEYNDGYYLIEIDSSKDTQREDKTADDMDALLKEKEKSDEEIAEDYEEDNEAKENNEAVKDKYSNDSLNAAYKNGVVKYFVVPEGKEVPVGLEEDLVIISQPVENVYVSSQTALELIDALNLNDKVSSLGIKKEDVEIESFAKRMAKDYKKDDAISYFGSYDKWNLKSMIKEKTGLIIESGEILVKDEENISKDWELFNKLTDRAAQMGTAFLIDRSSDEENDLAKAEWLKLYGIIFGQEENWKKAYDNVVGKATNEEKEEAIKALKEDNNKEI</sequence>
<gene>
    <name evidence="3" type="ORF">SAMN05216249_11663</name>
</gene>
<keyword evidence="2" id="KW-0732">Signal</keyword>
<feature type="signal peptide" evidence="2">
    <location>
        <begin position="1"/>
        <end position="28"/>
    </location>
</feature>
<dbReference type="STRING" id="1120918.SAMN05216249_11663"/>
<feature type="region of interest" description="Disordered" evidence="1">
    <location>
        <begin position="918"/>
        <end position="942"/>
    </location>
</feature>
<evidence type="ECO:0008006" key="5">
    <source>
        <dbReference type="Google" id="ProtNLM"/>
    </source>
</evidence>
<feature type="region of interest" description="Disordered" evidence="1">
    <location>
        <begin position="40"/>
        <end position="105"/>
    </location>
</feature>
<feature type="compositionally biased region" description="Basic and acidic residues" evidence="1">
    <location>
        <begin position="58"/>
        <end position="77"/>
    </location>
</feature>
<dbReference type="EMBL" id="FOJY01000016">
    <property type="protein sequence ID" value="SFB27358.1"/>
    <property type="molecule type" value="Genomic_DNA"/>
</dbReference>
<dbReference type="OrthoDB" id="9812528at2"/>
<evidence type="ECO:0000313" key="4">
    <source>
        <dbReference type="Proteomes" id="UP000198838"/>
    </source>
</evidence>
<feature type="compositionally biased region" description="Polar residues" evidence="1">
    <location>
        <begin position="96"/>
        <end position="105"/>
    </location>
</feature>
<dbReference type="AlphaFoldDB" id="A0A1I0ZSP4"/>
<evidence type="ECO:0000256" key="2">
    <source>
        <dbReference type="SAM" id="SignalP"/>
    </source>
</evidence>
<dbReference type="Gene3D" id="2.60.40.1120">
    <property type="entry name" value="Carboxypeptidase-like, regulatory domain"/>
    <property type="match status" value="1"/>
</dbReference>
<name>A0A1I0ZSP4_9FIRM</name>
<feature type="region of interest" description="Disordered" evidence="1">
    <location>
        <begin position="703"/>
        <end position="729"/>
    </location>
</feature>
<feature type="compositionally biased region" description="Acidic residues" evidence="1">
    <location>
        <begin position="925"/>
        <end position="935"/>
    </location>
</feature>
<dbReference type="RefSeq" id="WP_092873535.1">
    <property type="nucleotide sequence ID" value="NZ_FOJY01000016.1"/>
</dbReference>
<evidence type="ECO:0000313" key="3">
    <source>
        <dbReference type="EMBL" id="SFB27358.1"/>
    </source>
</evidence>